<dbReference type="Pfam" id="PF13041">
    <property type="entry name" value="PPR_2"/>
    <property type="match status" value="1"/>
</dbReference>
<proteinExistence type="inferred from homology"/>
<evidence type="ECO:0000256" key="2">
    <source>
        <dbReference type="ARBA" id="ARBA00022737"/>
    </source>
</evidence>
<feature type="repeat" description="PPR" evidence="3">
    <location>
        <begin position="193"/>
        <end position="227"/>
    </location>
</feature>
<dbReference type="NCBIfam" id="TIGR00756">
    <property type="entry name" value="PPR"/>
    <property type="match status" value="4"/>
</dbReference>
<feature type="repeat" description="PPR" evidence="3">
    <location>
        <begin position="294"/>
        <end position="328"/>
    </location>
</feature>
<dbReference type="GO" id="GO:0003723">
    <property type="term" value="F:RNA binding"/>
    <property type="evidence" value="ECO:0007669"/>
    <property type="project" value="InterPro"/>
</dbReference>
<dbReference type="Gene3D" id="1.25.40.10">
    <property type="entry name" value="Tetratricopeptide repeat domain"/>
    <property type="match status" value="3"/>
</dbReference>
<dbReference type="InterPro" id="IPR046960">
    <property type="entry name" value="PPR_At4g14850-like_plant"/>
</dbReference>
<comment type="similarity">
    <text evidence="1">Belongs to the PPR family. PCMP-H subfamily.</text>
</comment>
<evidence type="ECO:0000256" key="1">
    <source>
        <dbReference type="ARBA" id="ARBA00006643"/>
    </source>
</evidence>
<accession>A0A2C9VW50</accession>
<dbReference type="InterPro" id="IPR011990">
    <property type="entry name" value="TPR-like_helical_dom_sf"/>
</dbReference>
<dbReference type="GO" id="GO:0008270">
    <property type="term" value="F:zinc ion binding"/>
    <property type="evidence" value="ECO:0007669"/>
    <property type="project" value="InterPro"/>
</dbReference>
<dbReference type="InterPro" id="IPR032867">
    <property type="entry name" value="DYW_dom"/>
</dbReference>
<dbReference type="InterPro" id="IPR046848">
    <property type="entry name" value="E_motif"/>
</dbReference>
<dbReference type="GO" id="GO:0009451">
    <property type="term" value="P:RNA modification"/>
    <property type="evidence" value="ECO:0007669"/>
    <property type="project" value="InterPro"/>
</dbReference>
<dbReference type="PANTHER" id="PTHR47926">
    <property type="entry name" value="PENTATRICOPEPTIDE REPEAT-CONTAINING PROTEIN"/>
    <property type="match status" value="1"/>
</dbReference>
<gene>
    <name evidence="5" type="ORF">MANES_05G141600</name>
</gene>
<dbReference type="PANTHER" id="PTHR47926:SF533">
    <property type="entry name" value="DYW DOMAIN-CONTAINING PROTEIN"/>
    <property type="match status" value="1"/>
</dbReference>
<dbReference type="FunFam" id="1.25.40.10:FF:000407">
    <property type="entry name" value="Putative pentatricopeptide repeat-containing protein"/>
    <property type="match status" value="1"/>
</dbReference>
<dbReference type="EMBL" id="CM004391">
    <property type="protein sequence ID" value="OAY50509.1"/>
    <property type="molecule type" value="Genomic_DNA"/>
</dbReference>
<dbReference type="InterPro" id="IPR002885">
    <property type="entry name" value="PPR_rpt"/>
</dbReference>
<dbReference type="Pfam" id="PF20431">
    <property type="entry name" value="E_motif"/>
    <property type="match status" value="1"/>
</dbReference>
<feature type="domain" description="DYW" evidence="4">
    <location>
        <begin position="509"/>
        <end position="601"/>
    </location>
</feature>
<dbReference type="AlphaFoldDB" id="A0A2C9VW50"/>
<dbReference type="InterPro" id="IPR046849">
    <property type="entry name" value="E2_motif"/>
</dbReference>
<feature type="repeat" description="PPR" evidence="3">
    <location>
        <begin position="91"/>
        <end position="121"/>
    </location>
</feature>
<keyword evidence="2" id="KW-0677">Repeat</keyword>
<dbReference type="PROSITE" id="PS51375">
    <property type="entry name" value="PPR"/>
    <property type="match status" value="3"/>
</dbReference>
<dbReference type="Pfam" id="PF01535">
    <property type="entry name" value="PPR"/>
    <property type="match status" value="5"/>
</dbReference>
<evidence type="ECO:0000313" key="5">
    <source>
        <dbReference type="EMBL" id="OAY50509.1"/>
    </source>
</evidence>
<dbReference type="FunFam" id="1.25.40.10:FF:000475">
    <property type="entry name" value="Pentatricopeptide repeat-containing protein At5g40410, mitochondrial"/>
    <property type="match status" value="1"/>
</dbReference>
<evidence type="ECO:0000256" key="3">
    <source>
        <dbReference type="PROSITE-ProRule" id="PRU00708"/>
    </source>
</evidence>
<organism evidence="5">
    <name type="scientific">Manihot esculenta</name>
    <name type="common">Cassava</name>
    <name type="synonym">Jatropha manihot</name>
    <dbReference type="NCBI Taxonomy" id="3983"/>
    <lineage>
        <taxon>Eukaryota</taxon>
        <taxon>Viridiplantae</taxon>
        <taxon>Streptophyta</taxon>
        <taxon>Embryophyta</taxon>
        <taxon>Tracheophyta</taxon>
        <taxon>Spermatophyta</taxon>
        <taxon>Magnoliopsida</taxon>
        <taxon>eudicotyledons</taxon>
        <taxon>Gunneridae</taxon>
        <taxon>Pentapetalae</taxon>
        <taxon>rosids</taxon>
        <taxon>fabids</taxon>
        <taxon>Malpighiales</taxon>
        <taxon>Euphorbiaceae</taxon>
        <taxon>Crotonoideae</taxon>
        <taxon>Manihoteae</taxon>
        <taxon>Manihot</taxon>
    </lineage>
</organism>
<protein>
    <recommendedName>
        <fullName evidence="4">DYW domain-containing protein</fullName>
    </recommendedName>
</protein>
<dbReference type="Pfam" id="PF14432">
    <property type="entry name" value="DYW_deaminase"/>
    <property type="match status" value="1"/>
</dbReference>
<sequence>MSSRKAFCNTFSSQSSPQFHTYSSLDSQVSALILSIRSCTSISYCRLLHCRVIKSLSYNHGFIGDQIVAAYVSLGCTEDAEKLFDELPDKDLVSWNSLISGFARGGDLGNCLKAFSRMRSESDMTPNDVTLISLISPCTDTAALDVGKYVHGIAMKLGILLEVKVGNALINLYGKSGCMDRACLLFEEMPLQNSVTWNSVIAVHVQVGLAEEGLRYFFMMRRAGTVADQATLVTLLQACENLGVRKLVEAIHGYLFSCGLNMNLAIATTLLKLYANLGILSASQKVFGEMIKPDAVAWTAMLAGYAAHGCGKDAIELFELMVREGAVLDHVTFTHLLSACSHSGLVKEGKYYFEIMSKVYGVELRVDHYSCMVDLLGRSGLLDEAYKLVKSMPLEPNSGVWGALIGACRVYGNVELGKECAEQLIALDPSDSRNYIMLSNMYSAAGQWRNASKVRVLMKEKNLIRNPGCSYIEHENIIRSFVMGDQSHPETEQIYKKLEELIGRIRNAGYASKTEFVLHDVGEDVKEDVINKHSEKLAIAFGLLMTNANMPLIITKNLRICGDCHSWAKFISLIEMRTIIIRDTKRFHHFANGSCSCGDYW</sequence>
<dbReference type="Pfam" id="PF20430">
    <property type="entry name" value="Eplus_motif"/>
    <property type="match status" value="1"/>
</dbReference>
<evidence type="ECO:0000259" key="4">
    <source>
        <dbReference type="Pfam" id="PF14432"/>
    </source>
</evidence>
<reference evidence="5" key="1">
    <citation type="submission" date="2016-02" db="EMBL/GenBank/DDBJ databases">
        <title>WGS assembly of Manihot esculenta.</title>
        <authorList>
            <person name="Bredeson J.V."/>
            <person name="Prochnik S.E."/>
            <person name="Lyons J.B."/>
            <person name="Schmutz J."/>
            <person name="Grimwood J."/>
            <person name="Vrebalov J."/>
            <person name="Bart R.S."/>
            <person name="Amuge T."/>
            <person name="Ferguson M.E."/>
            <person name="Green R."/>
            <person name="Putnam N."/>
            <person name="Stites J."/>
            <person name="Rounsley S."/>
            <person name="Rokhsar D.S."/>
        </authorList>
    </citation>
    <scope>NUCLEOTIDE SEQUENCE [LARGE SCALE GENOMIC DNA]</scope>
    <source>
        <tissue evidence="5">Leaf</tissue>
    </source>
</reference>
<name>A0A2C9VW50_MANES</name>